<accession>A0A1L8SWK2</accession>
<name>A0A1L8SWK2_9ENTE</name>
<evidence type="ECO:0000313" key="3">
    <source>
        <dbReference type="EMBL" id="OJG36214.1"/>
    </source>
</evidence>
<dbReference type="Pfam" id="PF13392">
    <property type="entry name" value="HNH_3"/>
    <property type="match status" value="1"/>
</dbReference>
<proteinExistence type="predicted"/>
<dbReference type="SUPFAM" id="SSF54060">
    <property type="entry name" value="His-Me finger endonucleases"/>
    <property type="match status" value="1"/>
</dbReference>
<dbReference type="InterPro" id="IPR044925">
    <property type="entry name" value="His-Me_finger_sf"/>
</dbReference>
<evidence type="ECO:0000256" key="1">
    <source>
        <dbReference type="SAM" id="MobiDB-lite"/>
    </source>
</evidence>
<dbReference type="AlphaFoldDB" id="A0A1L8SWK2"/>
<dbReference type="Gene3D" id="3.90.75.20">
    <property type="match status" value="1"/>
</dbReference>
<dbReference type="EMBL" id="JXKM01000003">
    <property type="protein sequence ID" value="OJG36214.1"/>
    <property type="molecule type" value="Genomic_DNA"/>
</dbReference>
<dbReference type="Proteomes" id="UP000183700">
    <property type="component" value="Unassembled WGS sequence"/>
</dbReference>
<keyword evidence="4" id="KW-1185">Reference proteome</keyword>
<gene>
    <name evidence="3" type="ORF">RV00_GL001573</name>
</gene>
<dbReference type="InterPro" id="IPR003615">
    <property type="entry name" value="HNH_nuc"/>
</dbReference>
<reference evidence="3 4" key="1">
    <citation type="submission" date="2014-12" db="EMBL/GenBank/DDBJ databases">
        <title>Draft genome sequences of 29 type strains of Enterococci.</title>
        <authorList>
            <person name="Zhong Z."/>
            <person name="Sun Z."/>
            <person name="Liu W."/>
            <person name="Zhang W."/>
            <person name="Zhang H."/>
        </authorList>
    </citation>
    <scope>NUCLEOTIDE SEQUENCE [LARGE SCALE GENOMIC DNA]</scope>
    <source>
        <strain evidence="3 4">DSM 22802</strain>
    </source>
</reference>
<feature type="region of interest" description="Disordered" evidence="1">
    <location>
        <begin position="72"/>
        <end position="92"/>
    </location>
</feature>
<dbReference type="STRING" id="319970.RV00_GL001573"/>
<evidence type="ECO:0000313" key="4">
    <source>
        <dbReference type="Proteomes" id="UP000183700"/>
    </source>
</evidence>
<evidence type="ECO:0000259" key="2">
    <source>
        <dbReference type="Pfam" id="PF13392"/>
    </source>
</evidence>
<organism evidence="3 4">
    <name type="scientific">Enterococcus devriesei</name>
    <dbReference type="NCBI Taxonomy" id="319970"/>
    <lineage>
        <taxon>Bacteria</taxon>
        <taxon>Bacillati</taxon>
        <taxon>Bacillota</taxon>
        <taxon>Bacilli</taxon>
        <taxon>Lactobacillales</taxon>
        <taxon>Enterococcaceae</taxon>
        <taxon>Enterococcus</taxon>
    </lineage>
</organism>
<sequence>MKRSDRMSLFNQEQIEFIKKNVDGNRNKELAQLINDRFSLSITSTQICQWKQTHGVKSKTSLYGWRKGKTGGQDFKIPSEPSHSKPVGSERVTKRGVTQIKVARGKWIDKHRYIWEQAHGPIPEKHTIIFMNDDKTDFRLDNLKCISRRELSYMNKQKYPYYDRESKEAAILLSKIGLKGSELTSDLDD</sequence>
<comment type="caution">
    <text evidence="3">The sequence shown here is derived from an EMBL/GenBank/DDBJ whole genome shotgun (WGS) entry which is preliminary data.</text>
</comment>
<dbReference type="OrthoDB" id="6638408at2"/>
<protein>
    <recommendedName>
        <fullName evidence="2">HNH nuclease domain-containing protein</fullName>
    </recommendedName>
</protein>
<feature type="domain" description="HNH nuclease" evidence="2">
    <location>
        <begin position="110"/>
        <end position="152"/>
    </location>
</feature>